<name>A0A5C4MFT1_9ACTN</name>
<proteinExistence type="predicted"/>
<dbReference type="EMBL" id="VDFR01000145">
    <property type="protein sequence ID" value="TNC35597.1"/>
    <property type="molecule type" value="Genomic_DNA"/>
</dbReference>
<dbReference type="Proteomes" id="UP000306740">
    <property type="component" value="Unassembled WGS sequence"/>
</dbReference>
<dbReference type="AlphaFoldDB" id="A0A5C4MFT1"/>
<comment type="caution">
    <text evidence="1">The sequence shown here is derived from an EMBL/GenBank/DDBJ whole genome shotgun (WGS) entry which is preliminary data.</text>
</comment>
<accession>A0A5C4MFT1</accession>
<dbReference type="RefSeq" id="WP_139106958.1">
    <property type="nucleotide sequence ID" value="NZ_VDFR01000145.1"/>
</dbReference>
<evidence type="ECO:0000313" key="2">
    <source>
        <dbReference type="Proteomes" id="UP000306740"/>
    </source>
</evidence>
<protein>
    <submittedName>
        <fullName evidence="1">Uncharacterized protein</fullName>
    </submittedName>
</protein>
<reference evidence="1 2" key="1">
    <citation type="submission" date="2019-05" db="EMBL/GenBank/DDBJ databases">
        <title>Mumia sp. nov., isolated from the intestinal contents of plateau pika (Ochotona curzoniae) in the Qinghai-Tibet plateau of China.</title>
        <authorList>
            <person name="Tian Z."/>
        </authorList>
    </citation>
    <scope>NUCLEOTIDE SEQUENCE [LARGE SCALE GENOMIC DNA]</scope>
    <source>
        <strain evidence="2">527</strain>
    </source>
</reference>
<evidence type="ECO:0000313" key="1">
    <source>
        <dbReference type="EMBL" id="TNC35597.1"/>
    </source>
</evidence>
<gene>
    <name evidence="1" type="ORF">FHE65_26990</name>
</gene>
<sequence length="102" mass="11880">MRPRGQSGEYDKLAGVLKRMLALHVPSGRAAVVQSKTATGLPTFDGPPKRHLTERRPCMLAAQPERCKWNVQWVFQRALWLWLSLKQQLWQWRRRGTQSQSQ</sequence>
<organism evidence="1 2">
    <name type="scientific">Mumia zhuanghuii</name>
    <dbReference type="NCBI Taxonomy" id="2585211"/>
    <lineage>
        <taxon>Bacteria</taxon>
        <taxon>Bacillati</taxon>
        <taxon>Actinomycetota</taxon>
        <taxon>Actinomycetes</taxon>
        <taxon>Propionibacteriales</taxon>
        <taxon>Nocardioidaceae</taxon>
        <taxon>Mumia</taxon>
    </lineage>
</organism>